<dbReference type="InterPro" id="IPR050903">
    <property type="entry name" value="Bact_Chemotaxis_MeTrfase"/>
</dbReference>
<keyword evidence="4 5" id="KW-0949">S-adenosyl-L-methionine</keyword>
<evidence type="ECO:0000256" key="3">
    <source>
        <dbReference type="ARBA" id="ARBA00022679"/>
    </source>
</evidence>
<feature type="domain" description="CheR-type methyltransferase" evidence="8">
    <location>
        <begin position="32"/>
        <end position="311"/>
    </location>
</feature>
<evidence type="ECO:0000256" key="5">
    <source>
        <dbReference type="PIRNR" id="PIRNR000410"/>
    </source>
</evidence>
<keyword evidence="3 5" id="KW-0808">Transferase</keyword>
<dbReference type="EMBL" id="CP054619">
    <property type="protein sequence ID" value="QKS51378.1"/>
    <property type="molecule type" value="Genomic_DNA"/>
</dbReference>
<dbReference type="OrthoDB" id="9816309at2"/>
<dbReference type="KEGG" id="aoz:HUE56_12875"/>
<dbReference type="InterPro" id="IPR029063">
    <property type="entry name" value="SAM-dependent_MTases_sf"/>
</dbReference>
<dbReference type="PANTHER" id="PTHR24422:SF19">
    <property type="entry name" value="CHEMOTAXIS PROTEIN METHYLTRANSFERASE"/>
    <property type="match status" value="1"/>
</dbReference>
<comment type="catalytic activity">
    <reaction evidence="1 5">
        <text>L-glutamyl-[protein] + S-adenosyl-L-methionine = [protein]-L-glutamate 5-O-methyl ester + S-adenosyl-L-homocysteine</text>
        <dbReference type="Rhea" id="RHEA:24452"/>
        <dbReference type="Rhea" id="RHEA-COMP:10208"/>
        <dbReference type="Rhea" id="RHEA-COMP:10311"/>
        <dbReference type="ChEBI" id="CHEBI:29973"/>
        <dbReference type="ChEBI" id="CHEBI:57856"/>
        <dbReference type="ChEBI" id="CHEBI:59789"/>
        <dbReference type="ChEBI" id="CHEBI:82795"/>
        <dbReference type="EC" id="2.1.1.80"/>
    </reaction>
</comment>
<protein>
    <recommendedName>
        <fullName evidence="5">Chemotaxis protein methyltransferase</fullName>
        <ecNumber evidence="5">2.1.1.80</ecNumber>
    </recommendedName>
</protein>
<evidence type="ECO:0000256" key="7">
    <source>
        <dbReference type="SAM" id="MobiDB-lite"/>
    </source>
</evidence>
<reference evidence="9 10" key="1">
    <citation type="submission" date="2020-06" db="EMBL/GenBank/DDBJ databases">
        <title>Complete genome of Azosprillum oryzae KACC14407.</title>
        <authorList>
            <person name="Kim M."/>
            <person name="Park Y.-J."/>
            <person name="Shin J.-H."/>
        </authorList>
    </citation>
    <scope>NUCLEOTIDE SEQUENCE [LARGE SCALE GENOMIC DNA]</scope>
    <source>
        <strain evidence="9 10">KACC 14407</strain>
    </source>
</reference>
<evidence type="ECO:0000313" key="10">
    <source>
        <dbReference type="Proteomes" id="UP000509702"/>
    </source>
</evidence>
<feature type="binding site" evidence="6">
    <location>
        <position position="111"/>
    </location>
    <ligand>
        <name>S-adenosyl-L-methionine</name>
        <dbReference type="ChEBI" id="CHEBI:59789"/>
    </ligand>
</feature>
<dbReference type="InterPro" id="IPR022641">
    <property type="entry name" value="CheR_N"/>
</dbReference>
<dbReference type="Proteomes" id="UP000509702">
    <property type="component" value="Chromosome"/>
</dbReference>
<dbReference type="RefSeq" id="WP_149198022.1">
    <property type="nucleotide sequence ID" value="NZ_BSOV01000047.1"/>
</dbReference>
<dbReference type="InterPro" id="IPR026024">
    <property type="entry name" value="Chemotaxis_MeTrfase_CheR"/>
</dbReference>
<keyword evidence="2 5" id="KW-0489">Methyltransferase</keyword>
<dbReference type="CDD" id="cd02440">
    <property type="entry name" value="AdoMet_MTases"/>
    <property type="match status" value="1"/>
</dbReference>
<dbReference type="GO" id="GO:0008983">
    <property type="term" value="F:protein-glutamate O-methyltransferase activity"/>
    <property type="evidence" value="ECO:0007669"/>
    <property type="project" value="UniProtKB-EC"/>
</dbReference>
<name>A0A6N1AJS1_9PROT</name>
<dbReference type="InterPro" id="IPR000780">
    <property type="entry name" value="CheR_MeTrfase"/>
</dbReference>
<dbReference type="AlphaFoldDB" id="A0A6N1AJS1"/>
<dbReference type="Gene3D" id="3.40.50.150">
    <property type="entry name" value="Vaccinia Virus protein VP39"/>
    <property type="match status" value="1"/>
</dbReference>
<evidence type="ECO:0000256" key="4">
    <source>
        <dbReference type="ARBA" id="ARBA00022691"/>
    </source>
</evidence>
<evidence type="ECO:0000256" key="2">
    <source>
        <dbReference type="ARBA" id="ARBA00022603"/>
    </source>
</evidence>
<feature type="binding site" evidence="6">
    <location>
        <begin position="240"/>
        <end position="241"/>
    </location>
    <ligand>
        <name>S-adenosyl-L-methionine</name>
        <dbReference type="ChEBI" id="CHEBI:59789"/>
    </ligand>
</feature>
<feature type="binding site" evidence="6">
    <location>
        <position position="155"/>
    </location>
    <ligand>
        <name>S-adenosyl-L-methionine</name>
        <dbReference type="ChEBI" id="CHEBI:59789"/>
    </ligand>
</feature>
<dbReference type="PROSITE" id="PS50123">
    <property type="entry name" value="CHER"/>
    <property type="match status" value="1"/>
</dbReference>
<dbReference type="Pfam" id="PF01739">
    <property type="entry name" value="CheR"/>
    <property type="match status" value="1"/>
</dbReference>
<dbReference type="SMART" id="SM00138">
    <property type="entry name" value="MeTrc"/>
    <property type="match status" value="1"/>
</dbReference>
<dbReference type="SUPFAM" id="SSF47757">
    <property type="entry name" value="Chemotaxis receptor methyltransferase CheR, N-terminal domain"/>
    <property type="match status" value="1"/>
</dbReference>
<dbReference type="PRINTS" id="PR00996">
    <property type="entry name" value="CHERMTFRASE"/>
</dbReference>
<dbReference type="InterPro" id="IPR036804">
    <property type="entry name" value="CheR_N_sf"/>
</dbReference>
<dbReference type="InterPro" id="IPR022642">
    <property type="entry name" value="CheR_C"/>
</dbReference>
<keyword evidence="10" id="KW-1185">Reference proteome</keyword>
<evidence type="ECO:0000259" key="8">
    <source>
        <dbReference type="PROSITE" id="PS50123"/>
    </source>
</evidence>
<dbReference type="EC" id="2.1.1.80" evidence="5"/>
<feature type="binding site" evidence="6">
    <location>
        <position position="115"/>
    </location>
    <ligand>
        <name>S-adenosyl-L-methionine</name>
        <dbReference type="ChEBI" id="CHEBI:59789"/>
    </ligand>
</feature>
<feature type="compositionally biased region" description="Low complexity" evidence="7">
    <location>
        <begin position="12"/>
        <end position="27"/>
    </location>
</feature>
<organism evidence="9 10">
    <name type="scientific">Azospirillum oryzae</name>
    <dbReference type="NCBI Taxonomy" id="286727"/>
    <lineage>
        <taxon>Bacteria</taxon>
        <taxon>Pseudomonadati</taxon>
        <taxon>Pseudomonadota</taxon>
        <taxon>Alphaproteobacteria</taxon>
        <taxon>Rhodospirillales</taxon>
        <taxon>Azospirillaceae</taxon>
        <taxon>Azospirillum</taxon>
    </lineage>
</organism>
<feature type="binding site" evidence="6">
    <location>
        <position position="109"/>
    </location>
    <ligand>
        <name>S-adenosyl-L-methionine</name>
        <dbReference type="ChEBI" id="CHEBI:59789"/>
    </ligand>
</feature>
<feature type="region of interest" description="Disordered" evidence="7">
    <location>
        <begin position="1"/>
        <end position="27"/>
    </location>
</feature>
<dbReference type="GO" id="GO:0032259">
    <property type="term" value="P:methylation"/>
    <property type="evidence" value="ECO:0007669"/>
    <property type="project" value="UniProtKB-KW"/>
</dbReference>
<dbReference type="PIRSF" id="PIRSF000410">
    <property type="entry name" value="CheR"/>
    <property type="match status" value="1"/>
</dbReference>
<feature type="binding site" evidence="6">
    <location>
        <begin position="257"/>
        <end position="258"/>
    </location>
    <ligand>
        <name>S-adenosyl-L-methionine</name>
        <dbReference type="ChEBI" id="CHEBI:59789"/>
    </ligand>
</feature>
<sequence length="311" mass="35004">MTDRSPALSTEPATLRRSPAATPAAPPAAVFGGAREFRFERHHFDLIAGLLYQLAGIALAPHKAEMVYARLARRLRELRLPDFDVYCALLQSDEVADEIGFLVNALTTNLTSFYRESHHFDFLASTVLPEVRDLNAHQSKPRLRLWSAGCSSGPEPYTMAMVLVSTMGADLRRWDARILATDIDTHMVDTARRGIYPLSGATGIPPQIRQRFTQDTRLDGEPAVAMGEELKRLVTVKPLNLLEHWPMSGPFDAIFCRNVLIYFDRRGRMQVIENFARMLRPGGYLFLGHSESLYGVSNLFRQAGPTIYRRD</sequence>
<dbReference type="Gene3D" id="1.10.155.10">
    <property type="entry name" value="Chemotaxis receptor methyltransferase CheR, N-terminal domain"/>
    <property type="match status" value="1"/>
</dbReference>
<evidence type="ECO:0000256" key="6">
    <source>
        <dbReference type="PIRSR" id="PIRSR000410-1"/>
    </source>
</evidence>
<evidence type="ECO:0000313" key="9">
    <source>
        <dbReference type="EMBL" id="QKS51378.1"/>
    </source>
</evidence>
<evidence type="ECO:0000256" key="1">
    <source>
        <dbReference type="ARBA" id="ARBA00001541"/>
    </source>
</evidence>
<feature type="binding site" evidence="6">
    <location>
        <position position="182"/>
    </location>
    <ligand>
        <name>S-adenosyl-L-methionine</name>
        <dbReference type="ChEBI" id="CHEBI:59789"/>
    </ligand>
</feature>
<dbReference type="SUPFAM" id="SSF53335">
    <property type="entry name" value="S-adenosyl-L-methionine-dependent methyltransferases"/>
    <property type="match status" value="1"/>
</dbReference>
<gene>
    <name evidence="9" type="ORF">HUE56_12875</name>
</gene>
<dbReference type="Pfam" id="PF03705">
    <property type="entry name" value="CheR_N"/>
    <property type="match status" value="1"/>
</dbReference>
<comment type="function">
    <text evidence="5">Methylation of the membrane-bound methyl-accepting chemotaxis proteins (MCP) to form gamma-glutamyl methyl ester residues in MCP.</text>
</comment>
<dbReference type="PANTHER" id="PTHR24422">
    <property type="entry name" value="CHEMOTAXIS PROTEIN METHYLTRANSFERASE"/>
    <property type="match status" value="1"/>
</dbReference>
<accession>A0A6N1AJS1</accession>
<proteinExistence type="predicted"/>